<dbReference type="GO" id="GO:0031966">
    <property type="term" value="C:mitochondrial membrane"/>
    <property type="evidence" value="ECO:0007669"/>
    <property type="project" value="UniProtKB-SubCell"/>
</dbReference>
<evidence type="ECO:0000256" key="1">
    <source>
        <dbReference type="ARBA" id="ARBA00004325"/>
    </source>
</evidence>
<evidence type="ECO:0000256" key="7">
    <source>
        <dbReference type="ARBA" id="ARBA00023136"/>
    </source>
</evidence>
<dbReference type="Pfam" id="PF05405">
    <property type="entry name" value="Mt_ATP-synt_B"/>
    <property type="match status" value="1"/>
</dbReference>
<feature type="transmembrane region" description="Helical" evidence="8">
    <location>
        <begin position="28"/>
        <end position="45"/>
    </location>
</feature>
<dbReference type="AlphaFoldDB" id="A0A481WB07"/>
<reference evidence="9" key="1">
    <citation type="journal article" date="2018" name="Mitochondrial DNA Part B Resour">
        <title>The complete mitochondrial genome of a transitional form in secondary endosymbiotic Cryptophyte algae Guillardia theta strain CCMP2712.</title>
        <authorList>
            <person name="Suo F."/>
            <person name="Ma Y."/>
            <person name="Manzilamu Z."/>
            <person name="Huang L."/>
        </authorList>
    </citation>
    <scope>NUCLEOTIDE SEQUENCE</scope>
</reference>
<accession>A0A481WB07</accession>
<keyword evidence="5" id="KW-0406">Ion transport</keyword>
<dbReference type="GO" id="GO:0015078">
    <property type="term" value="F:proton transmembrane transporter activity"/>
    <property type="evidence" value="ECO:0007669"/>
    <property type="project" value="InterPro"/>
</dbReference>
<dbReference type="InterPro" id="IPR008688">
    <property type="entry name" value="ATP_synth_Bsub_B/MI25"/>
</dbReference>
<evidence type="ECO:0000256" key="2">
    <source>
        <dbReference type="ARBA" id="ARBA00022448"/>
    </source>
</evidence>
<evidence type="ECO:0000256" key="4">
    <source>
        <dbReference type="ARBA" id="ARBA00022781"/>
    </source>
</evidence>
<evidence type="ECO:0000256" key="3">
    <source>
        <dbReference type="ARBA" id="ARBA00022547"/>
    </source>
</evidence>
<sequence length="168" mass="19757">MNISLRSIIIFLVLFVFSKEVIVFNEEILVLFTSFIFIYLTYNLASDSISASIDERAVKIQQEFSQYKEIQQSTINHLISYHKKQRLLLKNIEEIFAVTKENVQTILLSYSKLFVKNFYLLVEEKLKKVLINELKYSSLLQGKIATELNAYLVSIYSSDKDKKIRMFF</sequence>
<dbReference type="EMBL" id="MH844545">
    <property type="protein sequence ID" value="QBJ06293.1"/>
    <property type="molecule type" value="Genomic_DNA"/>
</dbReference>
<protein>
    <submittedName>
        <fullName evidence="9">ATP synthase F0 subunit 4</fullName>
    </submittedName>
</protein>
<evidence type="ECO:0000256" key="5">
    <source>
        <dbReference type="ARBA" id="ARBA00023065"/>
    </source>
</evidence>
<dbReference type="RefSeq" id="YP_009577914.1">
    <property type="nucleotide sequence ID" value="NC_041490.1"/>
</dbReference>
<proteinExistence type="predicted"/>
<evidence type="ECO:0000313" key="9">
    <source>
        <dbReference type="EMBL" id="QBJ06293.1"/>
    </source>
</evidence>
<dbReference type="GeneID" id="39703299"/>
<keyword evidence="2" id="KW-0813">Transport</keyword>
<reference evidence="9" key="2">
    <citation type="submission" date="2018-09" db="EMBL/GenBank/DDBJ databases">
        <authorList>
            <person name="Suo F.Y."/>
            <person name="Ma Y.F."/>
            <person name="Huang L.D."/>
        </authorList>
    </citation>
    <scope>NUCLEOTIDE SEQUENCE</scope>
</reference>
<comment type="subcellular location">
    <subcellularLocation>
        <location evidence="1">Mitochondrion membrane</location>
    </subcellularLocation>
</comment>
<dbReference type="GO" id="GO:0045259">
    <property type="term" value="C:proton-transporting ATP synthase complex"/>
    <property type="evidence" value="ECO:0007669"/>
    <property type="project" value="UniProtKB-KW"/>
</dbReference>
<evidence type="ECO:0000256" key="8">
    <source>
        <dbReference type="SAM" id="Phobius"/>
    </source>
</evidence>
<keyword evidence="8" id="KW-0812">Transmembrane</keyword>
<geneLocation type="mitochondrion" evidence="9"/>
<name>A0A481WB07_GUITH</name>
<keyword evidence="4" id="KW-0375">Hydrogen ion transport</keyword>
<keyword evidence="6 9" id="KW-0496">Mitochondrion</keyword>
<gene>
    <name evidence="9" type="primary">atp4</name>
</gene>
<dbReference type="GO" id="GO:0015986">
    <property type="term" value="P:proton motive force-driven ATP synthesis"/>
    <property type="evidence" value="ECO:0007669"/>
    <property type="project" value="InterPro"/>
</dbReference>
<keyword evidence="8" id="KW-1133">Transmembrane helix</keyword>
<keyword evidence="3" id="KW-0138">CF(0)</keyword>
<keyword evidence="7 8" id="KW-0472">Membrane</keyword>
<evidence type="ECO:0000256" key="6">
    <source>
        <dbReference type="ARBA" id="ARBA00023128"/>
    </source>
</evidence>
<organism evidence="9">
    <name type="scientific">Guillardia theta</name>
    <name type="common">Cryptophyte</name>
    <name type="synonym">Cryptomonas phi</name>
    <dbReference type="NCBI Taxonomy" id="55529"/>
    <lineage>
        <taxon>Eukaryota</taxon>
        <taxon>Cryptophyceae</taxon>
        <taxon>Pyrenomonadales</taxon>
        <taxon>Geminigeraceae</taxon>
        <taxon>Guillardia</taxon>
    </lineage>
</organism>